<comment type="caution">
    <text evidence="10">The sequence shown here is derived from an EMBL/GenBank/DDBJ whole genome shotgun (WGS) entry which is preliminary data.</text>
</comment>
<dbReference type="GO" id="GO:0000976">
    <property type="term" value="F:transcription cis-regulatory region binding"/>
    <property type="evidence" value="ECO:0007669"/>
    <property type="project" value="TreeGrafter"/>
</dbReference>
<proteinExistence type="predicted"/>
<dbReference type="GO" id="GO:0005634">
    <property type="term" value="C:nucleus"/>
    <property type="evidence" value="ECO:0007669"/>
    <property type="project" value="UniProtKB-SubCell"/>
</dbReference>
<accession>A0A0J9X914</accession>
<feature type="region of interest" description="Disordered" evidence="8">
    <location>
        <begin position="1030"/>
        <end position="1058"/>
    </location>
</feature>
<keyword evidence="2" id="KW-0479">Metal-binding</keyword>
<feature type="region of interest" description="Disordered" evidence="8">
    <location>
        <begin position="260"/>
        <end position="289"/>
    </location>
</feature>
<evidence type="ECO:0000256" key="2">
    <source>
        <dbReference type="ARBA" id="ARBA00022723"/>
    </source>
</evidence>
<dbReference type="Gene3D" id="4.10.240.10">
    <property type="entry name" value="Zn(2)-C6 fungal-type DNA-binding domain"/>
    <property type="match status" value="1"/>
</dbReference>
<feature type="region of interest" description="Disordered" evidence="8">
    <location>
        <begin position="126"/>
        <end position="192"/>
    </location>
</feature>
<evidence type="ECO:0000313" key="11">
    <source>
        <dbReference type="Proteomes" id="UP000242525"/>
    </source>
</evidence>
<dbReference type="SMART" id="SM00906">
    <property type="entry name" value="Fungal_trans"/>
    <property type="match status" value="1"/>
</dbReference>
<evidence type="ECO:0000259" key="9">
    <source>
        <dbReference type="PROSITE" id="PS50048"/>
    </source>
</evidence>
<dbReference type="PANTHER" id="PTHR31845">
    <property type="entry name" value="FINGER DOMAIN PROTEIN, PUTATIVE-RELATED"/>
    <property type="match status" value="1"/>
</dbReference>
<keyword evidence="6" id="KW-0804">Transcription</keyword>
<feature type="compositionally biased region" description="Polar residues" evidence="8">
    <location>
        <begin position="79"/>
        <end position="89"/>
    </location>
</feature>
<dbReference type="PROSITE" id="PS00463">
    <property type="entry name" value="ZN2_CY6_FUNGAL_1"/>
    <property type="match status" value="1"/>
</dbReference>
<dbReference type="Pfam" id="PF04082">
    <property type="entry name" value="Fungal_trans"/>
    <property type="match status" value="1"/>
</dbReference>
<protein>
    <submittedName>
        <fullName evidence="10">Similar to Saccharomyces cerevisiae YBL066C SEF1 Putative transcription factor</fullName>
    </submittedName>
</protein>
<feature type="region of interest" description="Disordered" evidence="8">
    <location>
        <begin position="1"/>
        <end position="30"/>
    </location>
</feature>
<evidence type="ECO:0000256" key="7">
    <source>
        <dbReference type="ARBA" id="ARBA00023242"/>
    </source>
</evidence>
<organism evidence="10 11">
    <name type="scientific">Geotrichum candidum</name>
    <name type="common">Oospora lactis</name>
    <name type="synonym">Dipodascus geotrichum</name>
    <dbReference type="NCBI Taxonomy" id="1173061"/>
    <lineage>
        <taxon>Eukaryota</taxon>
        <taxon>Fungi</taxon>
        <taxon>Dikarya</taxon>
        <taxon>Ascomycota</taxon>
        <taxon>Saccharomycotina</taxon>
        <taxon>Dipodascomycetes</taxon>
        <taxon>Dipodascales</taxon>
        <taxon>Dipodascaceae</taxon>
        <taxon>Geotrichum</taxon>
    </lineage>
</organism>
<dbReference type="CDD" id="cd12148">
    <property type="entry name" value="fungal_TF_MHR"/>
    <property type="match status" value="1"/>
</dbReference>
<evidence type="ECO:0000256" key="3">
    <source>
        <dbReference type="ARBA" id="ARBA00022833"/>
    </source>
</evidence>
<feature type="compositionally biased region" description="Low complexity" evidence="8">
    <location>
        <begin position="128"/>
        <end position="142"/>
    </location>
</feature>
<gene>
    <name evidence="10" type="ORF">BN980_GECA05s04784g</name>
</gene>
<dbReference type="GO" id="GO:0006351">
    <property type="term" value="P:DNA-templated transcription"/>
    <property type="evidence" value="ECO:0007669"/>
    <property type="project" value="InterPro"/>
</dbReference>
<feature type="compositionally biased region" description="Basic and acidic residues" evidence="8">
    <location>
        <begin position="437"/>
        <end position="448"/>
    </location>
</feature>
<evidence type="ECO:0000256" key="4">
    <source>
        <dbReference type="ARBA" id="ARBA00023015"/>
    </source>
</evidence>
<dbReference type="AlphaFoldDB" id="A0A0J9X914"/>
<dbReference type="InterPro" id="IPR051089">
    <property type="entry name" value="prtT"/>
</dbReference>
<reference evidence="10" key="1">
    <citation type="submission" date="2014-03" db="EMBL/GenBank/DDBJ databases">
        <authorList>
            <person name="Casaregola S."/>
        </authorList>
    </citation>
    <scope>NUCLEOTIDE SEQUENCE [LARGE SCALE GENOMIC DNA]</scope>
    <source>
        <strain evidence="10">CLIB 918</strain>
    </source>
</reference>
<feature type="compositionally biased region" description="Polar residues" evidence="8">
    <location>
        <begin position="143"/>
        <end position="160"/>
    </location>
</feature>
<evidence type="ECO:0000256" key="6">
    <source>
        <dbReference type="ARBA" id="ARBA00023163"/>
    </source>
</evidence>
<dbReference type="GO" id="GO:0000981">
    <property type="term" value="F:DNA-binding transcription factor activity, RNA polymerase II-specific"/>
    <property type="evidence" value="ECO:0007669"/>
    <property type="project" value="InterPro"/>
</dbReference>
<feature type="compositionally biased region" description="Polar residues" evidence="8">
    <location>
        <begin position="260"/>
        <end position="274"/>
    </location>
</feature>
<feature type="region of interest" description="Disordered" evidence="8">
    <location>
        <begin position="325"/>
        <end position="352"/>
    </location>
</feature>
<feature type="region of interest" description="Disordered" evidence="8">
    <location>
        <begin position="386"/>
        <end position="461"/>
    </location>
</feature>
<dbReference type="SMART" id="SM00066">
    <property type="entry name" value="GAL4"/>
    <property type="match status" value="1"/>
</dbReference>
<feature type="region of interest" description="Disordered" evidence="8">
    <location>
        <begin position="906"/>
        <end position="928"/>
    </location>
</feature>
<feature type="region of interest" description="Disordered" evidence="8">
    <location>
        <begin position="951"/>
        <end position="970"/>
    </location>
</feature>
<keyword evidence="5" id="KW-0238">DNA-binding</keyword>
<dbReference type="InterPro" id="IPR001138">
    <property type="entry name" value="Zn2Cys6_DnaBD"/>
</dbReference>
<dbReference type="GO" id="GO:0001216">
    <property type="term" value="F:DNA-binding transcription activator activity"/>
    <property type="evidence" value="ECO:0007669"/>
    <property type="project" value="UniProtKB-ARBA"/>
</dbReference>
<dbReference type="Proteomes" id="UP000242525">
    <property type="component" value="Unassembled WGS sequence"/>
</dbReference>
<feature type="domain" description="Zn(2)-C6 fungal-type" evidence="9">
    <location>
        <begin position="195"/>
        <end position="228"/>
    </location>
</feature>
<dbReference type="PROSITE" id="PS50048">
    <property type="entry name" value="ZN2_CY6_FUNGAL_2"/>
    <property type="match status" value="1"/>
</dbReference>
<dbReference type="STRING" id="1173061.A0A0J9X914"/>
<dbReference type="FunFam" id="4.10.240.10:FF:000003">
    <property type="entry name" value="C6 transcription factor (Leu3)"/>
    <property type="match status" value="1"/>
</dbReference>
<dbReference type="CDD" id="cd00067">
    <property type="entry name" value="GAL4"/>
    <property type="match status" value="1"/>
</dbReference>
<dbReference type="InterPro" id="IPR036864">
    <property type="entry name" value="Zn2-C6_fun-type_DNA-bd_sf"/>
</dbReference>
<dbReference type="GO" id="GO:0008270">
    <property type="term" value="F:zinc ion binding"/>
    <property type="evidence" value="ECO:0007669"/>
    <property type="project" value="InterPro"/>
</dbReference>
<keyword evidence="7" id="KW-0539">Nucleus</keyword>
<name>A0A0J9X914_GEOCN</name>
<dbReference type="OrthoDB" id="3163292at2759"/>
<dbReference type="InterPro" id="IPR007219">
    <property type="entry name" value="XnlR_reg_dom"/>
</dbReference>
<evidence type="ECO:0000256" key="8">
    <source>
        <dbReference type="SAM" id="MobiDB-lite"/>
    </source>
</evidence>
<evidence type="ECO:0000256" key="1">
    <source>
        <dbReference type="ARBA" id="ARBA00004123"/>
    </source>
</evidence>
<feature type="compositionally biased region" description="Low complexity" evidence="8">
    <location>
        <begin position="330"/>
        <end position="351"/>
    </location>
</feature>
<dbReference type="PANTHER" id="PTHR31845:SF6">
    <property type="entry name" value="TRANSCRIPTION FACTOR SEF1-RELATED"/>
    <property type="match status" value="1"/>
</dbReference>
<feature type="compositionally biased region" description="Low complexity" evidence="8">
    <location>
        <begin position="92"/>
        <end position="102"/>
    </location>
</feature>
<keyword evidence="4" id="KW-0805">Transcription regulation</keyword>
<dbReference type="SUPFAM" id="SSF57701">
    <property type="entry name" value="Zn2/Cys6 DNA-binding domain"/>
    <property type="match status" value="1"/>
</dbReference>
<feature type="compositionally biased region" description="Low complexity" evidence="8">
    <location>
        <begin position="951"/>
        <end position="968"/>
    </location>
</feature>
<keyword evidence="11" id="KW-1185">Reference proteome</keyword>
<feature type="region of interest" description="Disordered" evidence="8">
    <location>
        <begin position="72"/>
        <end position="111"/>
    </location>
</feature>
<dbReference type="Pfam" id="PF00172">
    <property type="entry name" value="Zn_clus"/>
    <property type="match status" value="1"/>
</dbReference>
<evidence type="ECO:0000313" key="10">
    <source>
        <dbReference type="EMBL" id="CDO53633.1"/>
    </source>
</evidence>
<dbReference type="EMBL" id="CCBN010000005">
    <property type="protein sequence ID" value="CDO53633.1"/>
    <property type="molecule type" value="Genomic_DNA"/>
</dbReference>
<feature type="compositionally biased region" description="Polar residues" evidence="8">
    <location>
        <begin position="450"/>
        <end position="461"/>
    </location>
</feature>
<comment type="subcellular location">
    <subcellularLocation>
        <location evidence="1">Nucleus</location>
    </subcellularLocation>
</comment>
<evidence type="ECO:0000256" key="5">
    <source>
        <dbReference type="ARBA" id="ARBA00023125"/>
    </source>
</evidence>
<keyword evidence="3" id="KW-0862">Zinc</keyword>
<sequence>MVSGSGAHVAKRNLAPSASPDLHSSDKHSDSLFKSITTDILPKPLPNAPVASLSSPTIINSVTSTTANGTAKTTIGKASNSSKGTTNKVGQKKPLAPTAPTITKKKPSKSKYISKKAALVMKDQKDATSSLASSSNSPTSITKNETLPNTDNNIANSNHHLVNYSRPSPPPLSSHISHDFADSPSNPYRPRPVRSCTHCRQQKIRCNALETFPAPCTRCSKMDRKCVVDPFFKPQKGGQVQSLRDDISSLKQQLAALQRKNSTFSSDMESSVSPTAAHDSGPGTVGSGISEELTDRQQHVNSSHLHDNMFNVSAHQRSIANLIGTDAKSTRSSDYSSASTSPSSSTTGSTTVHNASIEAQNYSPNIDSNSRVLFGDSLPNKQQILHLHKKKQQQQQSPHQPKNHFSEPMISQSTPPIASHEGAETARSPSSYIDTNRPGDKIPEDHIHSRQTSTAAASPGNSDYIMGDVRLPFDKAEELHKRFMTQYLPFLPIIQSNSAAELYRQSQLLFWTVCLTASLSEPVPDLYNSLCSLIKQLAIETCWIQTPRSTHIVQALLILGNWPLPNEKVLDDCSYRFITLAKSLAMQLGLHRGKFIYEFSRTQVSLPDAEKWRTRTWIAIFIAEQVWCANLGLPPNMPMDYLLEESRTDASLPKPFRSLACLAIFCSKLVNLLGASVTSPDGTLEPKNRFSTLGILEQELDRLVAEMGTEDVSVEIYYLYLKMMICVFSFLPETPIQDQTIYIIKAYHAATRVVTLFSSLAEQRRIIEYPIYIRQPVSLAAFILFRLHLSPLLLPQYVESSRQSVVTVHRLFRNMLTAWKDVENDISRTAKVLEKLNFVIISHPELFTKAPGIITRMRSHLTASLFYELIWAIHEARRRGGIGSSSTNAAAFVAAAAAAAAKKNNNVASNGKSNQQQQPISNSINSIPGSHVDSVPPLPFFNQITKDDFTATTTTTPNGTTITTLVPTHNAPTMNTTPLAGIGNPSTMLVAATGPDVAGLNFVNMTESYSANNNLNGNAPVDIRTPKVTQQRQVNQQQHPPPFPAQQPASAFYDTTGSSTDPVHLDTLMQGMDWMDSQSGDDLLGWMDNMDFTV</sequence>